<feature type="transmembrane region" description="Helical" evidence="7">
    <location>
        <begin position="213"/>
        <end position="231"/>
    </location>
</feature>
<evidence type="ECO:0000313" key="8">
    <source>
        <dbReference type="EMBL" id="KAJ9593414.1"/>
    </source>
</evidence>
<dbReference type="PANTHER" id="PTHR20855:SF143">
    <property type="entry name" value="MEMBRANE PROGESTIN RECEPTOR EPSILON"/>
    <property type="match status" value="1"/>
</dbReference>
<dbReference type="GO" id="GO:0038023">
    <property type="term" value="F:signaling receptor activity"/>
    <property type="evidence" value="ECO:0007669"/>
    <property type="project" value="TreeGrafter"/>
</dbReference>
<name>A0AAD8EKP7_DIPPU</name>
<evidence type="ECO:0000256" key="3">
    <source>
        <dbReference type="ARBA" id="ARBA00022692"/>
    </source>
</evidence>
<feature type="transmembrane region" description="Helical" evidence="7">
    <location>
        <begin position="290"/>
        <end position="308"/>
    </location>
</feature>
<protein>
    <submittedName>
        <fullName evidence="8">Uncharacterized protein</fullName>
    </submittedName>
</protein>
<reference evidence="8" key="1">
    <citation type="journal article" date="2023" name="IScience">
        <title>Live-bearing cockroach genome reveals convergent evolutionary mechanisms linked to viviparity in insects and beyond.</title>
        <authorList>
            <person name="Fouks B."/>
            <person name="Harrison M.C."/>
            <person name="Mikhailova A.A."/>
            <person name="Marchal E."/>
            <person name="English S."/>
            <person name="Carruthers M."/>
            <person name="Jennings E.C."/>
            <person name="Chiamaka E.L."/>
            <person name="Frigard R.A."/>
            <person name="Pippel M."/>
            <person name="Attardo G.M."/>
            <person name="Benoit J.B."/>
            <person name="Bornberg-Bauer E."/>
            <person name="Tobe S.S."/>
        </authorList>
    </citation>
    <scope>NUCLEOTIDE SEQUENCE</scope>
    <source>
        <strain evidence="8">Stay&amp;Tobe</strain>
    </source>
</reference>
<evidence type="ECO:0000256" key="6">
    <source>
        <dbReference type="PIRSR" id="PIRSR604254-1"/>
    </source>
</evidence>
<feature type="binding site" evidence="6">
    <location>
        <position position="103"/>
    </location>
    <ligand>
        <name>Zn(2+)</name>
        <dbReference type="ChEBI" id="CHEBI:29105"/>
    </ligand>
</feature>
<dbReference type="InterPro" id="IPR004254">
    <property type="entry name" value="AdipoR/HlyIII-related"/>
</dbReference>
<keyword evidence="9" id="KW-1185">Reference proteome</keyword>
<comment type="caution">
    <text evidence="8">The sequence shown here is derived from an EMBL/GenBank/DDBJ whole genome shotgun (WGS) entry which is preliminary data.</text>
</comment>
<feature type="transmembrane region" description="Helical" evidence="7">
    <location>
        <begin position="150"/>
        <end position="170"/>
    </location>
</feature>
<keyword evidence="3 7" id="KW-0812">Transmembrane</keyword>
<dbReference type="GO" id="GO:0016020">
    <property type="term" value="C:membrane"/>
    <property type="evidence" value="ECO:0007669"/>
    <property type="project" value="UniProtKB-SubCell"/>
</dbReference>
<dbReference type="Pfam" id="PF03006">
    <property type="entry name" value="HlyIII"/>
    <property type="match status" value="1"/>
</dbReference>
<sequence>MGWSLEKWQVTLHHAHEIHPHIREIGLLTGYRPESATVQQCLGSLFQPTNETVNFWTHFLAAGYFISQLFHQYEEPLDAAKTGPFIGYLFTAIACPLVSCLAHAFSAISLRVYGVCYLLDYTAVSILSFGTGLLYHSYCFPRHFEDTWYAHWYMTVCFICSTLCMLISCSSRFVSHGRFQDVMRLTAFVIPYIWDTSPLLYRFILEDGLTTEAVLHFLQFFFILLAGFFYGTHLPEIVSPGKFDVIGHSHNLMHVFGSVAIYMQMQAGLMDMNRRGLMNHAMPGRSAIELVTKFTALTVFIVIAYIIAQHRKDYHQSQTDKDR</sequence>
<dbReference type="Proteomes" id="UP001233999">
    <property type="component" value="Unassembled WGS sequence"/>
</dbReference>
<evidence type="ECO:0000256" key="5">
    <source>
        <dbReference type="ARBA" id="ARBA00023136"/>
    </source>
</evidence>
<comment type="subcellular location">
    <subcellularLocation>
        <location evidence="1">Membrane</location>
        <topology evidence="1">Multi-pass membrane protein</topology>
    </subcellularLocation>
</comment>
<evidence type="ECO:0000256" key="7">
    <source>
        <dbReference type="SAM" id="Phobius"/>
    </source>
</evidence>
<accession>A0AAD8EKP7</accession>
<dbReference type="AlphaFoldDB" id="A0AAD8EKP7"/>
<reference evidence="8" key="2">
    <citation type="submission" date="2023-05" db="EMBL/GenBank/DDBJ databases">
        <authorList>
            <person name="Fouks B."/>
        </authorList>
    </citation>
    <scope>NUCLEOTIDE SEQUENCE</scope>
    <source>
        <strain evidence="8">Stay&amp;Tobe</strain>
        <tissue evidence="8">Testes</tissue>
    </source>
</reference>
<evidence type="ECO:0000313" key="9">
    <source>
        <dbReference type="Proteomes" id="UP001233999"/>
    </source>
</evidence>
<evidence type="ECO:0000256" key="1">
    <source>
        <dbReference type="ARBA" id="ARBA00004141"/>
    </source>
</evidence>
<keyword evidence="6" id="KW-0862">Zinc</keyword>
<keyword evidence="4 7" id="KW-1133">Transmembrane helix</keyword>
<proteinExistence type="inferred from homology"/>
<comment type="similarity">
    <text evidence="2">Belongs to the ADIPOR family.</text>
</comment>
<feature type="binding site" evidence="6">
    <location>
        <position position="254"/>
    </location>
    <ligand>
        <name>Zn(2+)</name>
        <dbReference type="ChEBI" id="CHEBI:29105"/>
    </ligand>
</feature>
<feature type="transmembrane region" description="Helical" evidence="7">
    <location>
        <begin position="85"/>
        <end position="105"/>
    </location>
</feature>
<feature type="transmembrane region" description="Helical" evidence="7">
    <location>
        <begin position="117"/>
        <end position="138"/>
    </location>
</feature>
<keyword evidence="6" id="KW-0479">Metal-binding</keyword>
<dbReference type="PANTHER" id="PTHR20855">
    <property type="entry name" value="ADIPOR/PROGESTIN RECEPTOR-RELATED"/>
    <property type="match status" value="1"/>
</dbReference>
<dbReference type="GO" id="GO:0046872">
    <property type="term" value="F:metal ion binding"/>
    <property type="evidence" value="ECO:0007669"/>
    <property type="project" value="UniProtKB-KW"/>
</dbReference>
<organism evidence="8 9">
    <name type="scientific">Diploptera punctata</name>
    <name type="common">Pacific beetle cockroach</name>
    <dbReference type="NCBI Taxonomy" id="6984"/>
    <lineage>
        <taxon>Eukaryota</taxon>
        <taxon>Metazoa</taxon>
        <taxon>Ecdysozoa</taxon>
        <taxon>Arthropoda</taxon>
        <taxon>Hexapoda</taxon>
        <taxon>Insecta</taxon>
        <taxon>Pterygota</taxon>
        <taxon>Neoptera</taxon>
        <taxon>Polyneoptera</taxon>
        <taxon>Dictyoptera</taxon>
        <taxon>Blattodea</taxon>
        <taxon>Blaberoidea</taxon>
        <taxon>Blaberidae</taxon>
        <taxon>Diplopterinae</taxon>
        <taxon>Diploptera</taxon>
    </lineage>
</organism>
<dbReference type="EMBL" id="JASPKZ010003443">
    <property type="protein sequence ID" value="KAJ9593414.1"/>
    <property type="molecule type" value="Genomic_DNA"/>
</dbReference>
<evidence type="ECO:0000256" key="4">
    <source>
        <dbReference type="ARBA" id="ARBA00022989"/>
    </source>
</evidence>
<feature type="binding site" evidence="6">
    <location>
        <position position="250"/>
    </location>
    <ligand>
        <name>Zn(2+)</name>
        <dbReference type="ChEBI" id="CHEBI:29105"/>
    </ligand>
</feature>
<gene>
    <name evidence="8" type="ORF">L9F63_015040</name>
</gene>
<evidence type="ECO:0000256" key="2">
    <source>
        <dbReference type="ARBA" id="ARBA00007018"/>
    </source>
</evidence>
<keyword evidence="5 7" id="KW-0472">Membrane</keyword>